<evidence type="ECO:0000313" key="3">
    <source>
        <dbReference type="Proteomes" id="UP001196661"/>
    </source>
</evidence>
<sequence length="299" mass="33841">MGKFYQDWDQEIIDYNMYRLAGVDLRGPQVTQPDYVAYLGAAQTFGRYCHHPFPTLLGQRLKLDTLNLGSGGKGPQYYLQNPQTLDLINNAKFAVVQVMSGRSISNSVFQSSLGGRSGIRLSNGKKTTANIIFYELISGQDPRGLDPAFLKTLIAETRANYVQAMIELLNKIQVPTILLWFSVRSPDYQEVYPAVLPRKLNRWLEKISNGKVGLWRRRHETRVDNFLGDFPHLVNQAMVDQLKSQCDRYVEYVGRPGLPQPLTTVDGKSLPPNSYYPSPEMHQGVYQQLLPVCQTLLGI</sequence>
<keyword evidence="3" id="KW-1185">Reference proteome</keyword>
<dbReference type="InterPro" id="IPR045524">
    <property type="entry name" value="DUF6473"/>
</dbReference>
<reference evidence="2 3" key="1">
    <citation type="journal article" date="2021" name="Mar. Drugs">
        <title>Genome Reduction and Secondary Metabolism of the Marine Sponge-Associated Cyanobacterium Leptothoe.</title>
        <authorList>
            <person name="Konstantinou D."/>
            <person name="Popin R.V."/>
            <person name="Fewer D.P."/>
            <person name="Sivonen K."/>
            <person name="Gkelis S."/>
        </authorList>
    </citation>
    <scope>NUCLEOTIDE SEQUENCE [LARGE SCALE GENOMIC DNA]</scope>
    <source>
        <strain evidence="2 3">TAU-MAC 1615</strain>
    </source>
</reference>
<feature type="domain" description="DUF6473" evidence="1">
    <location>
        <begin position="12"/>
        <end position="110"/>
    </location>
</feature>
<accession>A0ABS5Y3U3</accession>
<evidence type="ECO:0000259" key="1">
    <source>
        <dbReference type="Pfam" id="PF20078"/>
    </source>
</evidence>
<dbReference type="EMBL" id="JADOER010000008">
    <property type="protein sequence ID" value="MBT9312513.1"/>
    <property type="molecule type" value="Genomic_DNA"/>
</dbReference>
<protein>
    <recommendedName>
        <fullName evidence="1">DUF6473 domain-containing protein</fullName>
    </recommendedName>
</protein>
<comment type="caution">
    <text evidence="2">The sequence shown here is derived from an EMBL/GenBank/DDBJ whole genome shotgun (WGS) entry which is preliminary data.</text>
</comment>
<dbReference type="Proteomes" id="UP001196661">
    <property type="component" value="Unassembled WGS sequence"/>
</dbReference>
<proteinExistence type="predicted"/>
<gene>
    <name evidence="2" type="ORF">IXB28_09870</name>
</gene>
<evidence type="ECO:0000313" key="2">
    <source>
        <dbReference type="EMBL" id="MBT9312513.1"/>
    </source>
</evidence>
<dbReference type="RefSeq" id="WP_215618408.1">
    <property type="nucleotide sequence ID" value="NZ_JADOER010000008.1"/>
</dbReference>
<organism evidence="2 3">
    <name type="scientific">Leptothoe kymatousa TAU-MAC 1615</name>
    <dbReference type="NCBI Taxonomy" id="2364775"/>
    <lineage>
        <taxon>Bacteria</taxon>
        <taxon>Bacillati</taxon>
        <taxon>Cyanobacteriota</taxon>
        <taxon>Cyanophyceae</taxon>
        <taxon>Nodosilineales</taxon>
        <taxon>Cymatolegaceae</taxon>
        <taxon>Leptothoe</taxon>
        <taxon>Leptothoe kymatousa</taxon>
    </lineage>
</organism>
<name>A0ABS5Y3U3_9CYAN</name>
<dbReference type="Pfam" id="PF20078">
    <property type="entry name" value="DUF6473"/>
    <property type="match status" value="1"/>
</dbReference>